<feature type="region of interest" description="Disordered" evidence="2">
    <location>
        <begin position="1"/>
        <end position="108"/>
    </location>
</feature>
<keyword evidence="1" id="KW-0175">Coiled coil</keyword>
<dbReference type="EMBL" id="MFNF01000001">
    <property type="protein sequence ID" value="OGH04845.1"/>
    <property type="molecule type" value="Genomic_DNA"/>
</dbReference>
<reference evidence="3 4" key="1">
    <citation type="journal article" date="2016" name="Nat. Commun.">
        <title>Thousands of microbial genomes shed light on interconnected biogeochemical processes in an aquifer system.</title>
        <authorList>
            <person name="Anantharaman K."/>
            <person name="Brown C.T."/>
            <person name="Hug L.A."/>
            <person name="Sharon I."/>
            <person name="Castelle C.J."/>
            <person name="Probst A.J."/>
            <person name="Thomas B.C."/>
            <person name="Singh A."/>
            <person name="Wilkins M.J."/>
            <person name="Karaoz U."/>
            <person name="Brodie E.L."/>
            <person name="Williams K.H."/>
            <person name="Hubbard S.S."/>
            <person name="Banfield J.F."/>
        </authorList>
    </citation>
    <scope>NUCLEOTIDE SEQUENCE [LARGE SCALE GENOMIC DNA]</scope>
</reference>
<feature type="compositionally biased region" description="Basic and acidic residues" evidence="2">
    <location>
        <begin position="83"/>
        <end position="108"/>
    </location>
</feature>
<evidence type="ECO:0000313" key="3">
    <source>
        <dbReference type="EMBL" id="OGH04845.1"/>
    </source>
</evidence>
<name>A0A1F6H394_9PROT</name>
<feature type="compositionally biased region" description="Polar residues" evidence="2">
    <location>
        <begin position="1"/>
        <end position="10"/>
    </location>
</feature>
<feature type="coiled-coil region" evidence="1">
    <location>
        <begin position="341"/>
        <end position="368"/>
    </location>
</feature>
<protein>
    <submittedName>
        <fullName evidence="3">Uncharacterized protein</fullName>
    </submittedName>
</protein>
<organism evidence="3 4">
    <name type="scientific">Candidatus Lambdaproteobacteria bacterium RIFOXYD2_FULL_56_26</name>
    <dbReference type="NCBI Taxonomy" id="1817773"/>
    <lineage>
        <taxon>Bacteria</taxon>
        <taxon>Pseudomonadati</taxon>
        <taxon>Pseudomonadota</taxon>
        <taxon>Candidatus Lambdaproteobacteria</taxon>
    </lineage>
</organism>
<evidence type="ECO:0000256" key="1">
    <source>
        <dbReference type="SAM" id="Coils"/>
    </source>
</evidence>
<gene>
    <name evidence="3" type="ORF">A2557_07625</name>
</gene>
<proteinExistence type="predicted"/>
<feature type="coiled-coil region" evidence="1">
    <location>
        <begin position="511"/>
        <end position="538"/>
    </location>
</feature>
<dbReference type="AlphaFoldDB" id="A0A1F6H394"/>
<accession>A0A1F6H394</accession>
<sequence length="543" mass="62402">MNMESPTGDTQFEAGPAAFESAAYPSDSASTTEAAQGPGEPTGQTSPAQPQAQQNGKSSPQDQKKAAKDQEMANMTKRHAAKAARDPNDKSKRKEIDDKDNTEVRETEARAVPRDFALRVATKITSICEREMDDSLSSGRVADLLYRNMHDPDMHMHFMDVVNILLSNEDTEKYAATAWASLIWHEETHGEYRDMLESLIKSMADGHLINSRPGVEHEDTGKWFSAFAVNMGEVFVQMMKISSDLYDLITDIYTLIIRLEMARDFNKKDDDDKKKRNQPKKKEEKRNFNPKKLYDDIIDFISLKGDFRSDNLNQKNPNEFIIVLADRMRSTRRYVIQDIMNRQSLEKKKQLEKELREREASAEEVIIAAKPFNHGLYLYWVEKRYNFKYLAVEKVRITLQVIGFLMGLVSVGASYLQALPLSLVEGLLITAQMMVYSKLFCSKFFFIAFYPKDVTANLEEEVGVFTPIFRKMSPEQMTSFVNKQIRSPENNLLLHLMPEYFKYIFAVMPDRGNILMNKEELNEVMERLELNISKFQRGSGKKD</sequence>
<feature type="compositionally biased region" description="Basic and acidic residues" evidence="2">
    <location>
        <begin position="62"/>
        <end position="71"/>
    </location>
</feature>
<comment type="caution">
    <text evidence="3">The sequence shown here is derived from an EMBL/GenBank/DDBJ whole genome shotgun (WGS) entry which is preliminary data.</text>
</comment>
<evidence type="ECO:0000313" key="4">
    <source>
        <dbReference type="Proteomes" id="UP000177583"/>
    </source>
</evidence>
<evidence type="ECO:0000256" key="2">
    <source>
        <dbReference type="SAM" id="MobiDB-lite"/>
    </source>
</evidence>
<dbReference type="Proteomes" id="UP000177583">
    <property type="component" value="Unassembled WGS sequence"/>
</dbReference>
<feature type="compositionally biased region" description="Polar residues" evidence="2">
    <location>
        <begin position="42"/>
        <end position="61"/>
    </location>
</feature>